<feature type="region of interest" description="Disordered" evidence="1">
    <location>
        <begin position="145"/>
        <end position="164"/>
    </location>
</feature>
<evidence type="ECO:0000256" key="1">
    <source>
        <dbReference type="SAM" id="MobiDB-lite"/>
    </source>
</evidence>
<evidence type="ECO:0000313" key="6">
    <source>
        <dbReference type="Proteomes" id="UP000039324"/>
    </source>
</evidence>
<keyword evidence="6" id="KW-1185">Reference proteome</keyword>
<reference evidence="4 6" key="1">
    <citation type="submission" date="2015-02" db="EMBL/GenBank/DDBJ databases">
        <authorList>
            <person name="Chooi Y.-H."/>
        </authorList>
    </citation>
    <scope>NUCLEOTIDE SEQUENCE [LARGE SCALE GENOMIC DNA]</scope>
    <source>
        <strain evidence="4">E3</strain>
    </source>
</reference>
<dbReference type="Pfam" id="PF07648">
    <property type="entry name" value="Kazal_2"/>
    <property type="match status" value="1"/>
</dbReference>
<protein>
    <recommendedName>
        <fullName evidence="3">Kazal-like domain-containing protein</fullName>
    </recommendedName>
</protein>
<geneLocation type="mitochondrion" evidence="5"/>
<dbReference type="Proteomes" id="UP000290189">
    <property type="component" value="Unassembled WGS sequence"/>
</dbReference>
<dbReference type="InterPro" id="IPR036058">
    <property type="entry name" value="Kazal_dom_sf"/>
</dbReference>
<evidence type="ECO:0000313" key="4">
    <source>
        <dbReference type="EMBL" id="CEO94444.1"/>
    </source>
</evidence>
<dbReference type="PROSITE" id="PS51465">
    <property type="entry name" value="KAZAL_2"/>
    <property type="match status" value="1"/>
</dbReference>
<evidence type="ECO:0000256" key="2">
    <source>
        <dbReference type="SAM" id="SignalP"/>
    </source>
</evidence>
<dbReference type="EMBL" id="CDSF01000001">
    <property type="protein sequence ID" value="CEO94444.1"/>
    <property type="molecule type" value="Genomic_DNA"/>
</dbReference>
<accession>A0A0G4IGY5</accession>
<dbReference type="SUPFAM" id="SSF100895">
    <property type="entry name" value="Kazal-type serine protease inhibitors"/>
    <property type="match status" value="1"/>
</dbReference>
<feature type="compositionally biased region" description="Low complexity" evidence="1">
    <location>
        <begin position="87"/>
        <end position="100"/>
    </location>
</feature>
<feature type="domain" description="Kazal-like" evidence="3">
    <location>
        <begin position="19"/>
        <end position="73"/>
    </location>
</feature>
<feature type="signal peptide" evidence="2">
    <location>
        <begin position="1"/>
        <end position="18"/>
    </location>
</feature>
<keyword evidence="2" id="KW-0732">Signal</keyword>
<feature type="region of interest" description="Disordered" evidence="1">
    <location>
        <begin position="74"/>
        <end position="109"/>
    </location>
</feature>
<gene>
    <name evidence="4" type="ORF">PBRA_000229</name>
    <name evidence="5" type="ORF">PLBR_LOCUS4005</name>
</gene>
<dbReference type="InterPro" id="IPR002350">
    <property type="entry name" value="Kazal_dom"/>
</dbReference>
<feature type="chain" id="PRO_5033717564" description="Kazal-like domain-containing protein" evidence="2">
    <location>
        <begin position="19"/>
        <end position="184"/>
    </location>
</feature>
<reference evidence="5 7" key="2">
    <citation type="submission" date="2018-03" db="EMBL/GenBank/DDBJ databases">
        <authorList>
            <person name="Fogelqvist J."/>
        </authorList>
    </citation>
    <scope>NUCLEOTIDE SEQUENCE [LARGE SCALE GENOMIC DNA]</scope>
</reference>
<evidence type="ECO:0000259" key="3">
    <source>
        <dbReference type="PROSITE" id="PS51465"/>
    </source>
</evidence>
<dbReference type="AlphaFoldDB" id="A0A0G4IGY5"/>
<feature type="compositionally biased region" description="Polar residues" evidence="1">
    <location>
        <begin position="152"/>
        <end position="163"/>
    </location>
</feature>
<proteinExistence type="predicted"/>
<dbReference type="Gene3D" id="3.30.60.30">
    <property type="match status" value="1"/>
</dbReference>
<name>A0A0G4IGY5_PLABS</name>
<sequence>MNSRLAILAAVIAGAALAADNMYKCSDGPFACTDEVAYICGTDGVTYLNHCKFFTAYCSNNAINFAKEGKCDGSTDSDNDATGAGGKPSSAKKSSGQGSSTHPSNDKATYASGAGASKATYTSNGTSATTQGSMAVTPTGYADNATVPFKSEPQQASNKTNGNSAASASLVSCAVIVAASVLFL</sequence>
<dbReference type="EMBL" id="OVEO01000006">
    <property type="protein sequence ID" value="SPQ96790.1"/>
    <property type="molecule type" value="Genomic_DNA"/>
</dbReference>
<dbReference type="Proteomes" id="UP000039324">
    <property type="component" value="Unassembled WGS sequence"/>
</dbReference>
<evidence type="ECO:0000313" key="7">
    <source>
        <dbReference type="Proteomes" id="UP000290189"/>
    </source>
</evidence>
<organism evidence="4 6">
    <name type="scientific">Plasmodiophora brassicae</name>
    <name type="common">Clubroot disease agent</name>
    <dbReference type="NCBI Taxonomy" id="37360"/>
    <lineage>
        <taxon>Eukaryota</taxon>
        <taxon>Sar</taxon>
        <taxon>Rhizaria</taxon>
        <taxon>Endomyxa</taxon>
        <taxon>Phytomyxea</taxon>
        <taxon>Plasmodiophorida</taxon>
        <taxon>Plasmodiophoridae</taxon>
        <taxon>Plasmodiophora</taxon>
    </lineage>
</organism>
<dbReference type="CDD" id="cd00104">
    <property type="entry name" value="KAZAL_FS"/>
    <property type="match status" value="1"/>
</dbReference>
<keyword evidence="5" id="KW-0496">Mitochondrion</keyword>
<dbReference type="OrthoDB" id="126772at2759"/>
<dbReference type="SMART" id="SM00280">
    <property type="entry name" value="KAZAL"/>
    <property type="match status" value="1"/>
</dbReference>
<evidence type="ECO:0000313" key="5">
    <source>
        <dbReference type="EMBL" id="SPQ96790.1"/>
    </source>
</evidence>